<protein>
    <submittedName>
        <fullName evidence="1">Uncharacterized protein</fullName>
    </submittedName>
</protein>
<evidence type="ECO:0000313" key="2">
    <source>
        <dbReference type="Proteomes" id="UP000239563"/>
    </source>
</evidence>
<organism evidence="1 2">
    <name type="scientific">Sporisorium reilianum f. sp. reilianum</name>
    <dbReference type="NCBI Taxonomy" id="72559"/>
    <lineage>
        <taxon>Eukaryota</taxon>
        <taxon>Fungi</taxon>
        <taxon>Dikarya</taxon>
        <taxon>Basidiomycota</taxon>
        <taxon>Ustilaginomycotina</taxon>
        <taxon>Ustilaginomycetes</taxon>
        <taxon>Ustilaginales</taxon>
        <taxon>Ustilaginaceae</taxon>
        <taxon>Sporisorium</taxon>
    </lineage>
</organism>
<name>A0A2N8UHZ1_9BASI</name>
<dbReference type="InterPro" id="IPR019193">
    <property type="entry name" value="UBQ-conj_enz_E2-bd_prot"/>
</dbReference>
<dbReference type="Pfam" id="PF09814">
    <property type="entry name" value="HECT_2"/>
    <property type="match status" value="1"/>
</dbReference>
<reference evidence="1 2" key="1">
    <citation type="submission" date="2017-02" db="EMBL/GenBank/DDBJ databases">
        <authorList>
            <person name="Peterson S.W."/>
        </authorList>
    </citation>
    <scope>NUCLEOTIDE SEQUENCE [LARGE SCALE GENOMIC DNA]</scope>
    <source>
        <strain evidence="1 2">SRS1_H2-8</strain>
    </source>
</reference>
<evidence type="ECO:0000313" key="1">
    <source>
        <dbReference type="EMBL" id="SJX64380.1"/>
    </source>
</evidence>
<dbReference type="EMBL" id="LT795065">
    <property type="protein sequence ID" value="SJX64380.1"/>
    <property type="molecule type" value="Genomic_DNA"/>
</dbReference>
<dbReference type="AlphaFoldDB" id="A0A2N8UHZ1"/>
<sequence>MCHADQELNRSLTETAVRFASRIHAEGGQSEGEAEAQTVWVGDTYFLVPRRLVDESAVVFDVDAGSQQTVMRCATCRSTLGEISSPATGTSTVKLSKYMLEPCSLPQHTWMSTLLATLQHAAASHGSRRFLVQPTPCSAPGIEVWLFSRALFTTSLARHWSVLGRQKGAGEVWKGHRLFFRTPSVEGDAAETIELPQPVYGWLVDAMRQCNASLPRELASVLPTWSTAYLATPVGEEQS</sequence>
<dbReference type="Proteomes" id="UP000239563">
    <property type="component" value="Chromosome XII"/>
</dbReference>
<proteinExistence type="predicted"/>
<accession>A0A2N8UHZ1</accession>
<gene>
    <name evidence="1" type="ORF">SRS1_15021</name>
</gene>